<reference evidence="1 2" key="1">
    <citation type="submission" date="2014-07" db="EMBL/GenBank/DDBJ databases">
        <title>Draft Genome Sequence of Gephyronic Acid Producer, Cystobacter violaceus Strain Cb vi76.</title>
        <authorList>
            <person name="Stevens D.C."/>
            <person name="Young J."/>
            <person name="Carmichael R."/>
            <person name="Tan J."/>
            <person name="Taylor R.E."/>
        </authorList>
    </citation>
    <scope>NUCLEOTIDE SEQUENCE [LARGE SCALE GENOMIC DNA]</scope>
    <source>
        <strain evidence="1 2">Cb vi76</strain>
    </source>
</reference>
<organism evidence="1 2">
    <name type="scientific">Archangium violaceum Cb vi76</name>
    <dbReference type="NCBI Taxonomy" id="1406225"/>
    <lineage>
        <taxon>Bacteria</taxon>
        <taxon>Pseudomonadati</taxon>
        <taxon>Myxococcota</taxon>
        <taxon>Myxococcia</taxon>
        <taxon>Myxococcales</taxon>
        <taxon>Cystobacterineae</taxon>
        <taxon>Archangiaceae</taxon>
        <taxon>Archangium</taxon>
    </lineage>
</organism>
<dbReference type="Proteomes" id="UP000028547">
    <property type="component" value="Unassembled WGS sequence"/>
</dbReference>
<gene>
    <name evidence="1" type="ORF">Q664_30005</name>
</gene>
<dbReference type="AlphaFoldDB" id="A0A084SP22"/>
<dbReference type="EMBL" id="JPMI01000220">
    <property type="protein sequence ID" value="KFA90207.1"/>
    <property type="molecule type" value="Genomic_DNA"/>
</dbReference>
<proteinExistence type="predicted"/>
<name>A0A084SP22_9BACT</name>
<evidence type="ECO:0000313" key="1">
    <source>
        <dbReference type="EMBL" id="KFA90207.1"/>
    </source>
</evidence>
<accession>A0A084SP22</accession>
<protein>
    <submittedName>
        <fullName evidence="1">Uncharacterized protein</fullName>
    </submittedName>
</protein>
<comment type="caution">
    <text evidence="1">The sequence shown here is derived from an EMBL/GenBank/DDBJ whole genome shotgun (WGS) entry which is preliminary data.</text>
</comment>
<evidence type="ECO:0000313" key="2">
    <source>
        <dbReference type="Proteomes" id="UP000028547"/>
    </source>
</evidence>
<sequence length="269" mass="30750">MPTRSPLLQFPAFLHGTLSEIQRKARSEGRRFARQYKKDGTFPAPLHLREVRPGELVLTHTLSDFLTKEQPVWRLHSFFDVLSGLGEDVEGQEWPQMAEAYEVFCRATAWGSLFHVLEPDAPRSAELMAARFGAVLRHWDSLQLPRYLHKKLGVAHTLEELLEEIYGRTLEAWCPGVRPGRGHLEAVVERMALATRDECIEAVLRLIPHILAQPSRLKHREVLGDPASQRERLTALLPGQFERFSSADAFAVYEQLASWDRELGRKQNT</sequence>